<dbReference type="RefSeq" id="WP_252437032.1">
    <property type="nucleotide sequence ID" value="NZ_JAGSOV010000020.1"/>
</dbReference>
<proteinExistence type="predicted"/>
<evidence type="ECO:0000256" key="2">
    <source>
        <dbReference type="SAM" id="SignalP"/>
    </source>
</evidence>
<organism evidence="3 4">
    <name type="scientific">Pseudonocardia humida</name>
    <dbReference type="NCBI Taxonomy" id="2800819"/>
    <lineage>
        <taxon>Bacteria</taxon>
        <taxon>Bacillati</taxon>
        <taxon>Actinomycetota</taxon>
        <taxon>Actinomycetes</taxon>
        <taxon>Pseudonocardiales</taxon>
        <taxon>Pseudonocardiaceae</taxon>
        <taxon>Pseudonocardia</taxon>
    </lineage>
</organism>
<comment type="caution">
    <text evidence="3">The sequence shown here is derived from an EMBL/GenBank/DDBJ whole genome shotgun (WGS) entry which is preliminary data.</text>
</comment>
<accession>A0ABT0ZWY9</accession>
<gene>
    <name evidence="3" type="ORF">KDL28_09330</name>
</gene>
<feature type="chain" id="PRO_5045921863" description="Septum formation-related domain-containing protein" evidence="2">
    <location>
        <begin position="20"/>
        <end position="320"/>
    </location>
</feature>
<name>A0ABT0ZWY9_9PSEU</name>
<feature type="signal peptide" evidence="2">
    <location>
        <begin position="1"/>
        <end position="19"/>
    </location>
</feature>
<keyword evidence="4" id="KW-1185">Reference proteome</keyword>
<dbReference type="Proteomes" id="UP001165283">
    <property type="component" value="Unassembled WGS sequence"/>
</dbReference>
<dbReference type="EMBL" id="JAGSOV010000020">
    <property type="protein sequence ID" value="MCO1655255.1"/>
    <property type="molecule type" value="Genomic_DNA"/>
</dbReference>
<evidence type="ECO:0000256" key="1">
    <source>
        <dbReference type="SAM" id="MobiDB-lite"/>
    </source>
</evidence>
<reference evidence="3" key="1">
    <citation type="submission" date="2021-04" db="EMBL/GenBank/DDBJ databases">
        <title>Pseudonocardia sp. nov., isolated from sandy soil of mangrove forest.</title>
        <authorList>
            <person name="Zan Z."/>
            <person name="Huang R."/>
            <person name="Liu W."/>
        </authorList>
    </citation>
    <scope>NUCLEOTIDE SEQUENCE</scope>
    <source>
        <strain evidence="3">S2-4</strain>
    </source>
</reference>
<feature type="compositionally biased region" description="Low complexity" evidence="1">
    <location>
        <begin position="244"/>
        <end position="255"/>
    </location>
</feature>
<protein>
    <recommendedName>
        <fullName evidence="5">Septum formation-related domain-containing protein</fullName>
    </recommendedName>
</protein>
<evidence type="ECO:0000313" key="4">
    <source>
        <dbReference type="Proteomes" id="UP001165283"/>
    </source>
</evidence>
<evidence type="ECO:0000313" key="3">
    <source>
        <dbReference type="EMBL" id="MCO1655255.1"/>
    </source>
</evidence>
<sequence>MAGRLVVAAALVVLPGAAAAVWATRPSAAPGPDVFAVDQVAQRYRALGADLLAGALRCAPLPPSPSPGQTERVGCEVPAGAATLTRELTSFDTVLRLRAARAAAPAPAPDSARSGGVTEAGAAFAMDQTVDGVSHLYWDTESPRPVSAAVRSGELPMAAVVALHDQRRFTGVARPSQPGEAFASPQLWQPAAVVLTDGGAGRDGVECTAVPPAPQYPGTVELVSCRSRRRAGRLRAGRRRRGVEPAPVAPAAPDGIEPGTQWIGGWADEDGADDGRRLSCYEPVGPEPARLYHDRRDRLSFGLLFGGGLPAEQLHRFRQG</sequence>
<keyword evidence="2" id="KW-0732">Signal</keyword>
<feature type="region of interest" description="Disordered" evidence="1">
    <location>
        <begin position="234"/>
        <end position="260"/>
    </location>
</feature>
<evidence type="ECO:0008006" key="5">
    <source>
        <dbReference type="Google" id="ProtNLM"/>
    </source>
</evidence>